<dbReference type="PIRSF" id="PIRSF026631">
    <property type="entry name" value="UCP026631"/>
    <property type="match status" value="1"/>
</dbReference>
<evidence type="ECO:0000313" key="3">
    <source>
        <dbReference type="EMBL" id="KHD72020.1"/>
    </source>
</evidence>
<feature type="domain" description="YdbS-like PH" evidence="2">
    <location>
        <begin position="246"/>
        <end position="297"/>
    </location>
</feature>
<accession>A0A0A6U7H7</accession>
<dbReference type="Pfam" id="PF03703">
    <property type="entry name" value="bPH_2"/>
    <property type="match status" value="3"/>
</dbReference>
<dbReference type="Proteomes" id="UP000054537">
    <property type="component" value="Unassembled WGS sequence"/>
</dbReference>
<evidence type="ECO:0000256" key="1">
    <source>
        <dbReference type="SAM" id="Phobius"/>
    </source>
</evidence>
<feature type="transmembrane region" description="Helical" evidence="1">
    <location>
        <begin position="359"/>
        <end position="378"/>
    </location>
</feature>
<name>A0A0A6U7H7_ACTUT</name>
<dbReference type="PANTHER" id="PTHR34473:SF2">
    <property type="entry name" value="UPF0699 TRANSMEMBRANE PROTEIN YDBT"/>
    <property type="match status" value="1"/>
</dbReference>
<sequence length="495" mass="54112">MTSWSRLDRRLILVNLTVLAAPVALLLLNRVVTGGRLGLQVAISLASLFVTLLVICGISLMRYLTTRYRIVGDRIELRSGLLFRSRRAVPIHRVRSIDLTADPMHRMFGLTTLRIDTGEQGPAAGHRLRLDGLRAADAAELRRQILARRATATGTTDDDGLIGELDWSWLRYAPLTVWGVGSVFVAFGTVYRILAEMKVNPLELGVVRDAVDRFGSVPLWFGILVTTLIVVGLGVLSSTAAYIEGWSGYRLRREDDRFQIRRGLLATRSVGIQRNRVRGVELAEPIPLRWAGGARLNAVASGLGNVEDNRRRRALTPPAPRAETLRIAVEVLGQDASLIARAGLTPHPRAALRRRINRGLTTVALIAAVPVGLGLWLSPTLVRAGLITAALLVPIAILLAIDAYRTLGHGIRDRHLVISAGTFTRRTVALQESGIIGWNISRSFLQRRHGLLTLGATTAAGDSVYKVRDVTVPDGLALAEDAVPGLLRPFLERRQ</sequence>
<protein>
    <submittedName>
        <fullName evidence="3">Membrane protein</fullName>
    </submittedName>
</protein>
<keyword evidence="4" id="KW-1185">Reference proteome</keyword>
<feature type="transmembrane region" description="Helical" evidence="1">
    <location>
        <begin position="384"/>
        <end position="404"/>
    </location>
</feature>
<proteinExistence type="predicted"/>
<dbReference type="InterPro" id="IPR005182">
    <property type="entry name" value="YdbS-like_PH"/>
</dbReference>
<dbReference type="eggNOG" id="COG3428">
    <property type="taxonomic scope" value="Bacteria"/>
</dbReference>
<keyword evidence="1" id="KW-1133">Transmembrane helix</keyword>
<evidence type="ECO:0000259" key="2">
    <source>
        <dbReference type="Pfam" id="PF03703"/>
    </source>
</evidence>
<gene>
    <name evidence="3" type="ORF">MB27_42690</name>
</gene>
<evidence type="ECO:0000313" key="4">
    <source>
        <dbReference type="Proteomes" id="UP000054537"/>
    </source>
</evidence>
<dbReference type="STRING" id="1869.MB27_42690"/>
<keyword evidence="1" id="KW-0472">Membrane</keyword>
<feature type="transmembrane region" description="Helical" evidence="1">
    <location>
        <begin position="219"/>
        <end position="243"/>
    </location>
</feature>
<dbReference type="InterPro" id="IPR014529">
    <property type="entry name" value="UCP026631"/>
</dbReference>
<dbReference type="PANTHER" id="PTHR34473">
    <property type="entry name" value="UPF0699 TRANSMEMBRANE PROTEIN YDBS"/>
    <property type="match status" value="1"/>
</dbReference>
<feature type="transmembrane region" description="Helical" evidence="1">
    <location>
        <begin position="12"/>
        <end position="31"/>
    </location>
</feature>
<feature type="domain" description="YdbS-like PH" evidence="2">
    <location>
        <begin position="404"/>
        <end position="479"/>
    </location>
</feature>
<dbReference type="OrthoDB" id="4121259at2"/>
<keyword evidence="1" id="KW-0812">Transmembrane</keyword>
<dbReference type="EMBL" id="JRTT01000141">
    <property type="protein sequence ID" value="KHD72020.1"/>
    <property type="molecule type" value="Genomic_DNA"/>
</dbReference>
<dbReference type="AlphaFoldDB" id="A0A0A6U7H7"/>
<feature type="domain" description="YdbS-like PH" evidence="2">
    <location>
        <begin position="63"/>
        <end position="145"/>
    </location>
</feature>
<feature type="transmembrane region" description="Helical" evidence="1">
    <location>
        <begin position="175"/>
        <end position="194"/>
    </location>
</feature>
<reference evidence="3 4" key="1">
    <citation type="submission" date="2014-10" db="EMBL/GenBank/DDBJ databases">
        <title>Draft genome sequence of Actinoplanes utahensis NRRL 12052.</title>
        <authorList>
            <person name="Velasco-Bucheli B."/>
            <person name="del Cerro C."/>
            <person name="Hormigo D."/>
            <person name="Garcia J.L."/>
            <person name="Acebal C."/>
            <person name="Arroyo M."/>
            <person name="de la Mata I."/>
        </authorList>
    </citation>
    <scope>NUCLEOTIDE SEQUENCE [LARGE SCALE GENOMIC DNA]</scope>
    <source>
        <strain evidence="3 4">NRRL 12052</strain>
    </source>
</reference>
<comment type="caution">
    <text evidence="3">The sequence shown here is derived from an EMBL/GenBank/DDBJ whole genome shotgun (WGS) entry which is preliminary data.</text>
</comment>
<organism evidence="3 4">
    <name type="scientific">Actinoplanes utahensis</name>
    <dbReference type="NCBI Taxonomy" id="1869"/>
    <lineage>
        <taxon>Bacteria</taxon>
        <taxon>Bacillati</taxon>
        <taxon>Actinomycetota</taxon>
        <taxon>Actinomycetes</taxon>
        <taxon>Micromonosporales</taxon>
        <taxon>Micromonosporaceae</taxon>
        <taxon>Actinoplanes</taxon>
    </lineage>
</organism>
<feature type="transmembrane region" description="Helical" evidence="1">
    <location>
        <begin position="37"/>
        <end position="60"/>
    </location>
</feature>
<dbReference type="RefSeq" id="WP_043533922.1">
    <property type="nucleotide sequence ID" value="NZ_BAABKU010000010.1"/>
</dbReference>